<sequence>MFITLKALLLLCFISVSILAKDLDKRAPPFNVETESVSGSRHLGDYTHSHETVDKSTYSCYAIGECEVCSPFEKFIHIYIIKKSQPYCSEFGNKQAVKCEWDDPELADRKNQTSFYEHNAIFLPSFRACPRVKSVERVRMIEFEGLNIAVAVTSLLVFIWRQRRMAREQYERLAQRIGVTIV</sequence>
<keyword evidence="1" id="KW-1133">Transmembrane helix</keyword>
<keyword evidence="1" id="KW-0812">Transmembrane</keyword>
<organism evidence="3 4">
    <name type="scientific">Choanephora cucurbitarum</name>
    <dbReference type="NCBI Taxonomy" id="101091"/>
    <lineage>
        <taxon>Eukaryota</taxon>
        <taxon>Fungi</taxon>
        <taxon>Fungi incertae sedis</taxon>
        <taxon>Mucoromycota</taxon>
        <taxon>Mucoromycotina</taxon>
        <taxon>Mucoromycetes</taxon>
        <taxon>Mucorales</taxon>
        <taxon>Mucorineae</taxon>
        <taxon>Choanephoraceae</taxon>
        <taxon>Choanephoroideae</taxon>
        <taxon>Choanephora</taxon>
    </lineage>
</organism>
<dbReference type="OrthoDB" id="2245086at2759"/>
<dbReference type="InParanoid" id="A0A1C7NRI7"/>
<dbReference type="InterPro" id="IPR008657">
    <property type="entry name" value="JTB"/>
</dbReference>
<dbReference type="EMBL" id="LUGH01000005">
    <property type="protein sequence ID" value="OBZ91713.1"/>
    <property type="molecule type" value="Genomic_DNA"/>
</dbReference>
<name>A0A1C7NRI7_9FUNG</name>
<feature type="transmembrane region" description="Helical" evidence="1">
    <location>
        <begin position="140"/>
        <end position="160"/>
    </location>
</feature>
<dbReference type="STRING" id="101091.A0A1C7NRI7"/>
<keyword evidence="1" id="KW-0472">Membrane</keyword>
<evidence type="ECO:0000256" key="2">
    <source>
        <dbReference type="SAM" id="SignalP"/>
    </source>
</evidence>
<evidence type="ECO:0000256" key="1">
    <source>
        <dbReference type="SAM" id="Phobius"/>
    </source>
</evidence>
<gene>
    <name evidence="3" type="ORF">A0J61_00238</name>
</gene>
<protein>
    <recommendedName>
        <fullName evidence="5">Protein JTB</fullName>
    </recommendedName>
</protein>
<keyword evidence="4" id="KW-1185">Reference proteome</keyword>
<dbReference type="GO" id="GO:0016020">
    <property type="term" value="C:membrane"/>
    <property type="evidence" value="ECO:0007669"/>
    <property type="project" value="InterPro"/>
</dbReference>
<evidence type="ECO:0000313" key="4">
    <source>
        <dbReference type="Proteomes" id="UP000093000"/>
    </source>
</evidence>
<comment type="caution">
    <text evidence="3">The sequence shown here is derived from an EMBL/GenBank/DDBJ whole genome shotgun (WGS) entry which is preliminary data.</text>
</comment>
<keyword evidence="2" id="KW-0732">Signal</keyword>
<dbReference type="Proteomes" id="UP000093000">
    <property type="component" value="Unassembled WGS sequence"/>
</dbReference>
<reference evidence="3 4" key="1">
    <citation type="submission" date="2016-03" db="EMBL/GenBank/DDBJ databases">
        <title>Choanephora cucurbitarum.</title>
        <authorList>
            <person name="Min B."/>
            <person name="Park H."/>
            <person name="Park J.-H."/>
            <person name="Shin H.-D."/>
            <person name="Choi I.-G."/>
        </authorList>
    </citation>
    <scope>NUCLEOTIDE SEQUENCE [LARGE SCALE GENOMIC DNA]</scope>
    <source>
        <strain evidence="3 4">KUS-F28377</strain>
    </source>
</reference>
<evidence type="ECO:0000313" key="3">
    <source>
        <dbReference type="EMBL" id="OBZ91713.1"/>
    </source>
</evidence>
<feature type="chain" id="PRO_5008889862" description="Protein JTB" evidence="2">
    <location>
        <begin position="21"/>
        <end position="182"/>
    </location>
</feature>
<proteinExistence type="predicted"/>
<accession>A0A1C7NRI7</accession>
<dbReference type="AlphaFoldDB" id="A0A1C7NRI7"/>
<dbReference type="Pfam" id="PF05439">
    <property type="entry name" value="JTB"/>
    <property type="match status" value="1"/>
</dbReference>
<feature type="signal peptide" evidence="2">
    <location>
        <begin position="1"/>
        <end position="20"/>
    </location>
</feature>
<evidence type="ECO:0008006" key="5">
    <source>
        <dbReference type="Google" id="ProtNLM"/>
    </source>
</evidence>